<evidence type="ECO:0000256" key="5">
    <source>
        <dbReference type="ARBA" id="ARBA00022989"/>
    </source>
</evidence>
<evidence type="ECO:0000256" key="7">
    <source>
        <dbReference type="SAM" id="Phobius"/>
    </source>
</evidence>
<comment type="subcellular location">
    <subcellularLocation>
        <location evidence="1">Membrane</location>
        <topology evidence="1">Multi-pass membrane protein</topology>
    </subcellularLocation>
</comment>
<accession>A0A9D1MJX0</accession>
<feature type="transmembrane region" description="Helical" evidence="7">
    <location>
        <begin position="212"/>
        <end position="230"/>
    </location>
</feature>
<feature type="transmembrane region" description="Helical" evidence="7">
    <location>
        <begin position="174"/>
        <end position="192"/>
    </location>
</feature>
<keyword evidence="6 7" id="KW-0472">Membrane</keyword>
<evidence type="ECO:0000313" key="8">
    <source>
        <dbReference type="EMBL" id="HIU61840.1"/>
    </source>
</evidence>
<dbReference type="PANTHER" id="PTHR36838:SF1">
    <property type="entry name" value="SLR1864 PROTEIN"/>
    <property type="match status" value="1"/>
</dbReference>
<feature type="transmembrane region" description="Helical" evidence="7">
    <location>
        <begin position="75"/>
        <end position="99"/>
    </location>
</feature>
<keyword evidence="4 7" id="KW-0812">Transmembrane</keyword>
<dbReference type="GO" id="GO:0016020">
    <property type="term" value="C:membrane"/>
    <property type="evidence" value="ECO:0007669"/>
    <property type="project" value="UniProtKB-SubCell"/>
</dbReference>
<comment type="caution">
    <text evidence="8">The sequence shown here is derived from an EMBL/GenBank/DDBJ whole genome shotgun (WGS) entry which is preliminary data.</text>
</comment>
<evidence type="ECO:0000256" key="3">
    <source>
        <dbReference type="ARBA" id="ARBA00022475"/>
    </source>
</evidence>
<name>A0A9D1MJX0_9FIRM</name>
<evidence type="ECO:0000256" key="1">
    <source>
        <dbReference type="ARBA" id="ARBA00004141"/>
    </source>
</evidence>
<dbReference type="EMBL" id="DVNE01000042">
    <property type="protein sequence ID" value="HIU61840.1"/>
    <property type="molecule type" value="Genomic_DNA"/>
</dbReference>
<protein>
    <submittedName>
        <fullName evidence="8">AEC family transporter</fullName>
    </submittedName>
</protein>
<evidence type="ECO:0000256" key="4">
    <source>
        <dbReference type="ARBA" id="ARBA00022692"/>
    </source>
</evidence>
<gene>
    <name evidence="8" type="ORF">IAB69_04250</name>
</gene>
<proteinExistence type="predicted"/>
<feature type="transmembrane region" description="Helical" evidence="7">
    <location>
        <begin position="141"/>
        <end position="162"/>
    </location>
</feature>
<feature type="transmembrane region" description="Helical" evidence="7">
    <location>
        <begin position="6"/>
        <end position="24"/>
    </location>
</feature>
<reference evidence="8" key="2">
    <citation type="journal article" date="2021" name="PeerJ">
        <title>Extensive microbial diversity within the chicken gut microbiome revealed by metagenomics and culture.</title>
        <authorList>
            <person name="Gilroy R."/>
            <person name="Ravi A."/>
            <person name="Getino M."/>
            <person name="Pursley I."/>
            <person name="Horton D.L."/>
            <person name="Alikhan N.F."/>
            <person name="Baker D."/>
            <person name="Gharbi K."/>
            <person name="Hall N."/>
            <person name="Watson M."/>
            <person name="Adriaenssens E.M."/>
            <person name="Foster-Nyarko E."/>
            <person name="Jarju S."/>
            <person name="Secka A."/>
            <person name="Antonio M."/>
            <person name="Oren A."/>
            <person name="Chaudhuri R.R."/>
            <person name="La Ragione R."/>
            <person name="Hildebrand F."/>
            <person name="Pallen M.J."/>
        </authorList>
    </citation>
    <scope>NUCLEOTIDE SEQUENCE</scope>
    <source>
        <strain evidence="8">CHK195-12923</strain>
    </source>
</reference>
<keyword evidence="2" id="KW-0813">Transport</keyword>
<dbReference type="AlphaFoldDB" id="A0A9D1MJX0"/>
<feature type="transmembrane region" description="Helical" evidence="7">
    <location>
        <begin position="251"/>
        <end position="269"/>
    </location>
</feature>
<dbReference type="InterPro" id="IPR004776">
    <property type="entry name" value="Mem_transp_PIN-like"/>
</dbReference>
<evidence type="ECO:0000256" key="6">
    <source>
        <dbReference type="ARBA" id="ARBA00023136"/>
    </source>
</evidence>
<evidence type="ECO:0000313" key="9">
    <source>
        <dbReference type="Proteomes" id="UP000824110"/>
    </source>
</evidence>
<sequence>MPIFFKLMLTIVVLIAFMIPGFILKKMKLVSSESKNTLSTILLYVCQPAMILSSLCIFEEEEWTVIRATDRVDILINFAITALLSVVAFFAIFLVCKLIFIKAQNKDKSRIFTYIATFSNCAFLGVPFIEVSTDGNVMALLYLMVFNLVFAVMVWTLGVYLMTGSIKNISAKKVLLNPTIIATVLALILFFVPEINIFMYDAVSEIRILPEYLSSATAPLSMIIVGISLADQSPKALFCERGSYIAGALRLIAAPIITFAIALLAYVIFAGCISQESFNEYIFLAPVVGMAMSPAATVVAMAELYKTETKLASAAFILNTLFSIITVPSILTLITYLWGLII</sequence>
<feature type="transmembrane region" description="Helical" evidence="7">
    <location>
        <begin position="314"/>
        <end position="338"/>
    </location>
</feature>
<dbReference type="GO" id="GO:0055085">
    <property type="term" value="P:transmembrane transport"/>
    <property type="evidence" value="ECO:0007669"/>
    <property type="project" value="InterPro"/>
</dbReference>
<reference evidence="8" key="1">
    <citation type="submission" date="2020-10" db="EMBL/GenBank/DDBJ databases">
        <authorList>
            <person name="Gilroy R."/>
        </authorList>
    </citation>
    <scope>NUCLEOTIDE SEQUENCE</scope>
    <source>
        <strain evidence="8">CHK195-12923</strain>
    </source>
</reference>
<feature type="transmembrane region" description="Helical" evidence="7">
    <location>
        <begin position="111"/>
        <end position="129"/>
    </location>
</feature>
<dbReference type="PANTHER" id="PTHR36838">
    <property type="entry name" value="AUXIN EFFLUX CARRIER FAMILY PROTEIN"/>
    <property type="match status" value="1"/>
</dbReference>
<keyword evidence="3" id="KW-1003">Cell membrane</keyword>
<organism evidence="8 9">
    <name type="scientific">Candidatus Coproplasma excrementigallinarum</name>
    <dbReference type="NCBI Taxonomy" id="2840747"/>
    <lineage>
        <taxon>Bacteria</taxon>
        <taxon>Bacillati</taxon>
        <taxon>Bacillota</taxon>
        <taxon>Clostridia</taxon>
        <taxon>Eubacteriales</taxon>
        <taxon>Candidatus Coproplasma</taxon>
    </lineage>
</organism>
<dbReference type="Proteomes" id="UP000824110">
    <property type="component" value="Unassembled WGS sequence"/>
</dbReference>
<feature type="transmembrane region" description="Helical" evidence="7">
    <location>
        <begin position="281"/>
        <end position="302"/>
    </location>
</feature>
<evidence type="ECO:0000256" key="2">
    <source>
        <dbReference type="ARBA" id="ARBA00022448"/>
    </source>
</evidence>
<dbReference type="Pfam" id="PF03547">
    <property type="entry name" value="Mem_trans"/>
    <property type="match status" value="1"/>
</dbReference>
<keyword evidence="5 7" id="KW-1133">Transmembrane helix</keyword>